<gene>
    <name evidence="2" type="ORF">EYF80_026388</name>
</gene>
<dbReference type="AlphaFoldDB" id="A0A4Z2HC91"/>
<name>A0A4Z2HC91_9TELE</name>
<dbReference type="EMBL" id="SRLO01000274">
    <property type="protein sequence ID" value="TNN63366.1"/>
    <property type="molecule type" value="Genomic_DNA"/>
</dbReference>
<sequence length="134" mass="14276">MAGSREPWLLVPWSPCDGPGHLPKCSRCSGPRQSYKPTGAAPPPAPPSRSNPPCPGSATLVRPAGNSDSCLPAQIPYVPQREVLSNRKGHLDQSSSACGASMDIERLTQISETLPESAESEWEVSMLSIEQPDN</sequence>
<feature type="region of interest" description="Disordered" evidence="1">
    <location>
        <begin position="1"/>
        <end position="20"/>
    </location>
</feature>
<evidence type="ECO:0000313" key="3">
    <source>
        <dbReference type="Proteomes" id="UP000314294"/>
    </source>
</evidence>
<comment type="caution">
    <text evidence="2">The sequence shown here is derived from an EMBL/GenBank/DDBJ whole genome shotgun (WGS) entry which is preliminary data.</text>
</comment>
<keyword evidence="3" id="KW-1185">Reference proteome</keyword>
<feature type="region of interest" description="Disordered" evidence="1">
    <location>
        <begin position="27"/>
        <end position="67"/>
    </location>
</feature>
<dbReference type="Proteomes" id="UP000314294">
    <property type="component" value="Unassembled WGS sequence"/>
</dbReference>
<feature type="region of interest" description="Disordered" evidence="1">
    <location>
        <begin position="113"/>
        <end position="134"/>
    </location>
</feature>
<reference evidence="2 3" key="1">
    <citation type="submission" date="2019-03" db="EMBL/GenBank/DDBJ databases">
        <title>First draft genome of Liparis tanakae, snailfish: a comprehensive survey of snailfish specific genes.</title>
        <authorList>
            <person name="Kim W."/>
            <person name="Song I."/>
            <person name="Jeong J.-H."/>
            <person name="Kim D."/>
            <person name="Kim S."/>
            <person name="Ryu S."/>
            <person name="Song J.Y."/>
            <person name="Lee S.K."/>
        </authorList>
    </citation>
    <scope>NUCLEOTIDE SEQUENCE [LARGE SCALE GENOMIC DNA]</scope>
    <source>
        <tissue evidence="2">Muscle</tissue>
    </source>
</reference>
<feature type="compositionally biased region" description="Pro residues" evidence="1">
    <location>
        <begin position="40"/>
        <end position="55"/>
    </location>
</feature>
<proteinExistence type="predicted"/>
<organism evidence="2 3">
    <name type="scientific">Liparis tanakae</name>
    <name type="common">Tanaka's snailfish</name>
    <dbReference type="NCBI Taxonomy" id="230148"/>
    <lineage>
        <taxon>Eukaryota</taxon>
        <taxon>Metazoa</taxon>
        <taxon>Chordata</taxon>
        <taxon>Craniata</taxon>
        <taxon>Vertebrata</taxon>
        <taxon>Euteleostomi</taxon>
        <taxon>Actinopterygii</taxon>
        <taxon>Neopterygii</taxon>
        <taxon>Teleostei</taxon>
        <taxon>Neoteleostei</taxon>
        <taxon>Acanthomorphata</taxon>
        <taxon>Eupercaria</taxon>
        <taxon>Perciformes</taxon>
        <taxon>Cottioidei</taxon>
        <taxon>Cottales</taxon>
        <taxon>Liparidae</taxon>
        <taxon>Liparis</taxon>
    </lineage>
</organism>
<accession>A0A4Z2HC91</accession>
<evidence type="ECO:0000256" key="1">
    <source>
        <dbReference type="SAM" id="MobiDB-lite"/>
    </source>
</evidence>
<protein>
    <submittedName>
        <fullName evidence="2">Uncharacterized protein</fullName>
    </submittedName>
</protein>
<evidence type="ECO:0000313" key="2">
    <source>
        <dbReference type="EMBL" id="TNN63366.1"/>
    </source>
</evidence>